<dbReference type="AlphaFoldDB" id="A0A1A6C241"/>
<dbReference type="EMBL" id="JQSG02000006">
    <property type="protein sequence ID" value="OBS08623.1"/>
    <property type="molecule type" value="Genomic_DNA"/>
</dbReference>
<dbReference type="CDD" id="cd01949">
    <property type="entry name" value="GGDEF"/>
    <property type="match status" value="1"/>
</dbReference>
<comment type="caution">
    <text evidence="6">The sequence shown here is derived from an EMBL/GenBank/DDBJ whole genome shotgun (WGS) entry which is preliminary data.</text>
</comment>
<dbReference type="RefSeq" id="WP_082954673.1">
    <property type="nucleotide sequence ID" value="NZ_JQSG02000006.1"/>
</dbReference>
<evidence type="ECO:0000259" key="4">
    <source>
        <dbReference type="PROSITE" id="PS50110"/>
    </source>
</evidence>
<name>A0A1A6C241_9GAMM</name>
<keyword evidence="7" id="KW-1185">Reference proteome</keyword>
<feature type="domain" description="Response regulatory" evidence="4">
    <location>
        <begin position="6"/>
        <end position="125"/>
    </location>
</feature>
<evidence type="ECO:0000313" key="6">
    <source>
        <dbReference type="EMBL" id="OBS08623.1"/>
    </source>
</evidence>
<dbReference type="PANTHER" id="PTHR45138">
    <property type="entry name" value="REGULATORY COMPONENTS OF SENSORY TRANSDUCTION SYSTEM"/>
    <property type="match status" value="1"/>
</dbReference>
<dbReference type="GO" id="GO:0000160">
    <property type="term" value="P:phosphorelay signal transduction system"/>
    <property type="evidence" value="ECO:0007669"/>
    <property type="project" value="InterPro"/>
</dbReference>
<dbReference type="NCBIfam" id="TIGR00254">
    <property type="entry name" value="GGDEF"/>
    <property type="match status" value="1"/>
</dbReference>
<dbReference type="SUPFAM" id="SSF52172">
    <property type="entry name" value="CheY-like"/>
    <property type="match status" value="1"/>
</dbReference>
<dbReference type="GO" id="GO:0043709">
    <property type="term" value="P:cell adhesion involved in single-species biofilm formation"/>
    <property type="evidence" value="ECO:0007669"/>
    <property type="project" value="TreeGrafter"/>
</dbReference>
<reference evidence="6 7" key="1">
    <citation type="journal article" date="2014" name="Genome Announc.">
        <title>Draft Genome Sequence of the Iron-Oxidizing, Acidophilic, and Halotolerant 'Thiobacillus prosperus' Type Strain DSM 5130.</title>
        <authorList>
            <person name="Ossandon F.J."/>
            <person name="Cardenas J.P."/>
            <person name="Corbett M."/>
            <person name="Quatrini R."/>
            <person name="Holmes D.S."/>
            <person name="Watkin E."/>
        </authorList>
    </citation>
    <scope>NUCLEOTIDE SEQUENCE [LARGE SCALE GENOMIC DNA]</scope>
    <source>
        <strain evidence="6 7">DSM 5130</strain>
    </source>
</reference>
<dbReference type="InterPro" id="IPR000160">
    <property type="entry name" value="GGDEF_dom"/>
</dbReference>
<dbReference type="Pfam" id="PF00072">
    <property type="entry name" value="Response_reg"/>
    <property type="match status" value="1"/>
</dbReference>
<comment type="catalytic activity">
    <reaction evidence="2">
        <text>2 GTP = 3',3'-c-di-GMP + 2 diphosphate</text>
        <dbReference type="Rhea" id="RHEA:24898"/>
        <dbReference type="ChEBI" id="CHEBI:33019"/>
        <dbReference type="ChEBI" id="CHEBI:37565"/>
        <dbReference type="ChEBI" id="CHEBI:58805"/>
        <dbReference type="EC" id="2.7.7.65"/>
    </reaction>
</comment>
<dbReference type="Pfam" id="PF00990">
    <property type="entry name" value="GGDEF"/>
    <property type="match status" value="1"/>
</dbReference>
<evidence type="ECO:0000313" key="7">
    <source>
        <dbReference type="Proteomes" id="UP000029273"/>
    </source>
</evidence>
<dbReference type="SUPFAM" id="SSF55073">
    <property type="entry name" value="Nucleotide cyclase"/>
    <property type="match status" value="1"/>
</dbReference>
<dbReference type="InterPro" id="IPR043128">
    <property type="entry name" value="Rev_trsase/Diguanyl_cyclase"/>
</dbReference>
<evidence type="ECO:0000259" key="5">
    <source>
        <dbReference type="PROSITE" id="PS50887"/>
    </source>
</evidence>
<dbReference type="PROSITE" id="PS50887">
    <property type="entry name" value="GGDEF"/>
    <property type="match status" value="1"/>
</dbReference>
<dbReference type="EC" id="2.7.7.65" evidence="1"/>
<dbReference type="InterPro" id="IPR001789">
    <property type="entry name" value="Sig_transdc_resp-reg_receiver"/>
</dbReference>
<sequence>MPPELSLIVVDDMRFSRVVLEQSLRKIGYEDIRLATSGAEALEMARERRADVLLADWVMPEMNGLDLLDEIRRLDERRHWYTAVLLFTAKGETEALLEAFRRGVDDYLVKPPEPSELAARIYGAGRIASLHNALLQTSDAVQAANRELIAANQIDTLTGLGNRRYLEQRLEAMLRVAQARQSGVCVALVAIDHFKRINERYSYDIGDEMLNNVALRLRNAVRPTDVITRHDVDTFAIAMAYQEPSLPRPDMFGRLVETVGVRAYHSDMGDIGITVSVGAHCHHAGQTVESLSDFIGAAEENLAAAKRGGRNRFVYR</sequence>
<dbReference type="STRING" id="160660.BJI67_12130"/>
<gene>
    <name evidence="6" type="ORF">Thpro_022873</name>
</gene>
<accession>A0A1A6C241</accession>
<evidence type="ECO:0000256" key="2">
    <source>
        <dbReference type="ARBA" id="ARBA00034247"/>
    </source>
</evidence>
<dbReference type="Gene3D" id="3.40.50.2300">
    <property type="match status" value="1"/>
</dbReference>
<protein>
    <recommendedName>
        <fullName evidence="1">diguanylate cyclase</fullName>
        <ecNumber evidence="1">2.7.7.65</ecNumber>
    </recommendedName>
</protein>
<dbReference type="PROSITE" id="PS50110">
    <property type="entry name" value="RESPONSE_REGULATORY"/>
    <property type="match status" value="1"/>
</dbReference>
<dbReference type="GO" id="GO:0005886">
    <property type="term" value="C:plasma membrane"/>
    <property type="evidence" value="ECO:0007669"/>
    <property type="project" value="TreeGrafter"/>
</dbReference>
<dbReference type="OrthoDB" id="9812260at2"/>
<evidence type="ECO:0000256" key="3">
    <source>
        <dbReference type="PROSITE-ProRule" id="PRU00169"/>
    </source>
</evidence>
<dbReference type="GO" id="GO:1902201">
    <property type="term" value="P:negative regulation of bacterial-type flagellum-dependent cell motility"/>
    <property type="evidence" value="ECO:0007669"/>
    <property type="project" value="TreeGrafter"/>
</dbReference>
<feature type="modified residue" description="4-aspartylphosphate" evidence="3">
    <location>
        <position position="56"/>
    </location>
</feature>
<dbReference type="SMART" id="SM00448">
    <property type="entry name" value="REC"/>
    <property type="match status" value="1"/>
</dbReference>
<dbReference type="InterPro" id="IPR029787">
    <property type="entry name" value="Nucleotide_cyclase"/>
</dbReference>
<keyword evidence="3" id="KW-0597">Phosphoprotein</keyword>
<feature type="domain" description="GGDEF" evidence="5">
    <location>
        <begin position="182"/>
        <end position="316"/>
    </location>
</feature>
<dbReference type="GO" id="GO:0052621">
    <property type="term" value="F:diguanylate cyclase activity"/>
    <property type="evidence" value="ECO:0007669"/>
    <property type="project" value="UniProtKB-EC"/>
</dbReference>
<dbReference type="Gene3D" id="3.30.70.270">
    <property type="match status" value="1"/>
</dbReference>
<dbReference type="SMART" id="SM00267">
    <property type="entry name" value="GGDEF"/>
    <property type="match status" value="1"/>
</dbReference>
<dbReference type="InterPro" id="IPR011006">
    <property type="entry name" value="CheY-like_superfamily"/>
</dbReference>
<proteinExistence type="predicted"/>
<dbReference type="InterPro" id="IPR050469">
    <property type="entry name" value="Diguanylate_Cyclase"/>
</dbReference>
<dbReference type="PANTHER" id="PTHR45138:SF9">
    <property type="entry name" value="DIGUANYLATE CYCLASE DGCM-RELATED"/>
    <property type="match status" value="1"/>
</dbReference>
<evidence type="ECO:0000256" key="1">
    <source>
        <dbReference type="ARBA" id="ARBA00012528"/>
    </source>
</evidence>
<dbReference type="Proteomes" id="UP000029273">
    <property type="component" value="Unassembled WGS sequence"/>
</dbReference>
<organism evidence="6 7">
    <name type="scientific">Acidihalobacter prosperus</name>
    <dbReference type="NCBI Taxonomy" id="160660"/>
    <lineage>
        <taxon>Bacteria</taxon>
        <taxon>Pseudomonadati</taxon>
        <taxon>Pseudomonadota</taxon>
        <taxon>Gammaproteobacteria</taxon>
        <taxon>Chromatiales</taxon>
        <taxon>Ectothiorhodospiraceae</taxon>
        <taxon>Acidihalobacter</taxon>
    </lineage>
</organism>